<keyword evidence="2" id="KW-0732">Signal</keyword>
<dbReference type="STRING" id="112090.W4FFT3"/>
<dbReference type="RefSeq" id="XP_009844211.1">
    <property type="nucleotide sequence ID" value="XM_009845909.1"/>
</dbReference>
<dbReference type="GeneID" id="20819205"/>
<evidence type="ECO:0000313" key="3">
    <source>
        <dbReference type="EMBL" id="ETV66305.1"/>
    </source>
</evidence>
<evidence type="ECO:0008006" key="4">
    <source>
        <dbReference type="Google" id="ProtNLM"/>
    </source>
</evidence>
<evidence type="ECO:0000256" key="1">
    <source>
        <dbReference type="SAM" id="Phobius"/>
    </source>
</evidence>
<feature type="chain" id="PRO_5004841620" description="Glycosyltransferase 2-like domain-containing protein" evidence="2">
    <location>
        <begin position="18"/>
        <end position="579"/>
    </location>
</feature>
<name>W4FFT3_APHAT</name>
<gene>
    <name evidence="3" type="ORF">H257_17209</name>
</gene>
<dbReference type="Pfam" id="PF11397">
    <property type="entry name" value="GlcNAc"/>
    <property type="match status" value="2"/>
</dbReference>
<organism evidence="3">
    <name type="scientific">Aphanomyces astaci</name>
    <name type="common">Crayfish plague agent</name>
    <dbReference type="NCBI Taxonomy" id="112090"/>
    <lineage>
        <taxon>Eukaryota</taxon>
        <taxon>Sar</taxon>
        <taxon>Stramenopiles</taxon>
        <taxon>Oomycota</taxon>
        <taxon>Saprolegniomycetes</taxon>
        <taxon>Saprolegniales</taxon>
        <taxon>Verrucalvaceae</taxon>
        <taxon>Aphanomyces</taxon>
    </lineage>
</organism>
<keyword evidence="1" id="KW-0812">Transmembrane</keyword>
<feature type="signal peptide" evidence="2">
    <location>
        <begin position="1"/>
        <end position="17"/>
    </location>
</feature>
<evidence type="ECO:0000256" key="2">
    <source>
        <dbReference type="SAM" id="SignalP"/>
    </source>
</evidence>
<keyword evidence="1" id="KW-0472">Membrane</keyword>
<feature type="transmembrane region" description="Helical" evidence="1">
    <location>
        <begin position="539"/>
        <end position="559"/>
    </location>
</feature>
<dbReference type="PANTHER" id="PTHR34496:SF6">
    <property type="entry name" value="GLYCOSYLTRANSFERASE 2-LIKE DOMAIN-CONTAINING PROTEIN"/>
    <property type="match status" value="1"/>
</dbReference>
<keyword evidence="1" id="KW-1133">Transmembrane helix</keyword>
<dbReference type="VEuPathDB" id="FungiDB:H257_17209"/>
<dbReference type="InterPro" id="IPR021067">
    <property type="entry name" value="Glycosyltransferase"/>
</dbReference>
<dbReference type="OrthoDB" id="76265at2759"/>
<protein>
    <recommendedName>
        <fullName evidence="4">Glycosyltransferase 2-like domain-containing protein</fullName>
    </recommendedName>
</protein>
<reference evidence="3" key="1">
    <citation type="submission" date="2013-12" db="EMBL/GenBank/DDBJ databases">
        <title>The Genome Sequence of Aphanomyces astaci APO3.</title>
        <authorList>
            <consortium name="The Broad Institute Genomics Platform"/>
            <person name="Russ C."/>
            <person name="Tyler B."/>
            <person name="van West P."/>
            <person name="Dieguez-Uribeondo J."/>
            <person name="Young S.K."/>
            <person name="Zeng Q."/>
            <person name="Gargeya S."/>
            <person name="Fitzgerald M."/>
            <person name="Abouelleil A."/>
            <person name="Alvarado L."/>
            <person name="Chapman S.B."/>
            <person name="Gainer-Dewar J."/>
            <person name="Goldberg J."/>
            <person name="Griggs A."/>
            <person name="Gujja S."/>
            <person name="Hansen M."/>
            <person name="Howarth C."/>
            <person name="Imamovic A."/>
            <person name="Ireland A."/>
            <person name="Larimer J."/>
            <person name="McCowan C."/>
            <person name="Murphy C."/>
            <person name="Pearson M."/>
            <person name="Poon T.W."/>
            <person name="Priest M."/>
            <person name="Roberts A."/>
            <person name="Saif S."/>
            <person name="Shea T."/>
            <person name="Sykes S."/>
            <person name="Wortman J."/>
            <person name="Nusbaum C."/>
            <person name="Birren B."/>
        </authorList>
    </citation>
    <scope>NUCLEOTIDE SEQUENCE [LARGE SCALE GENOMIC DNA]</scope>
    <source>
        <strain evidence="3">APO3</strain>
    </source>
</reference>
<sequence length="579" mass="65297">MHFRAAAAFALAGVASTSVDMYNPPNINYNTEHGIVRHILDPATQNTPLRFTQQHLRPPPPRLPSVFDIFIGISSYRDGVRCGFTLFTAFSRATHPDRVYVGVVDQVLPTDATCLDEYCKLATSHWGECKFKSHITIDSHDALTSTGPTGARHAQQQLIGDEEFCLELDAHSQLITAWDTKLVKEWVRTNNEMAVLSTYPMGFEYMHAQDLTFRDSISTHLCRHMHRSSADAIPYTKGSSIIHDSEWPQMAVYFGGGLSFSKCHAEKRAVVDANMKWLFYGEEYLRTMALWTHGYDIYSPSRHGVAVFHNWTSDPHRIHFWKDTPPAALNAKYDQEQQTYNRLKNILKLPFQGYVDMTDVASYSYGLVRSVDQFIEFSGISPTNAELDTHRCNQLHWVPYARPEVVEAWVPGYHMHPLAPADISPSQAAMNNKQVQALMDLLVNATSSTSTTHDLVAAGKQAIADGLSQQKANVDELLKQVAALTSLSNEWKQVKNAVVQDKEQRWTELLLNQDLLKKMETQLKQLTEARKKDSSVVEMFLPGFGIAGLVVVVLLFVLVQTRRGRTQYHQVPTTQSSLE</sequence>
<dbReference type="EMBL" id="KI913213">
    <property type="protein sequence ID" value="ETV66305.1"/>
    <property type="molecule type" value="Genomic_DNA"/>
</dbReference>
<proteinExistence type="predicted"/>
<dbReference type="PANTHER" id="PTHR34496">
    <property type="entry name" value="GLCNAC TRANSFERASE-RELATED"/>
    <property type="match status" value="1"/>
</dbReference>
<dbReference type="AlphaFoldDB" id="W4FFT3"/>
<accession>W4FFT3</accession>